<sequence length="124" mass="14315">MVASGKKTHKTVCLKINPRRSPRGFISVLLAVVCYQGRISPAESDGHLLIYHLFNSLTAAEAKLTNDHYTIIVKRKKRVPQPAHQENHQIRDIRDTYKARLTRYFANIGWQCVTNQPIYEEKLQ</sequence>
<evidence type="ECO:0000313" key="2">
    <source>
        <dbReference type="Proteomes" id="UP001159405"/>
    </source>
</evidence>
<proteinExistence type="predicted"/>
<evidence type="ECO:0000313" key="1">
    <source>
        <dbReference type="EMBL" id="CAH3121967.1"/>
    </source>
</evidence>
<reference evidence="1 2" key="1">
    <citation type="submission" date="2022-05" db="EMBL/GenBank/DDBJ databases">
        <authorList>
            <consortium name="Genoscope - CEA"/>
            <person name="William W."/>
        </authorList>
    </citation>
    <scope>NUCLEOTIDE SEQUENCE [LARGE SCALE GENOMIC DNA]</scope>
</reference>
<organism evidence="1 2">
    <name type="scientific">Porites lobata</name>
    <dbReference type="NCBI Taxonomy" id="104759"/>
    <lineage>
        <taxon>Eukaryota</taxon>
        <taxon>Metazoa</taxon>
        <taxon>Cnidaria</taxon>
        <taxon>Anthozoa</taxon>
        <taxon>Hexacorallia</taxon>
        <taxon>Scleractinia</taxon>
        <taxon>Fungiina</taxon>
        <taxon>Poritidae</taxon>
        <taxon>Porites</taxon>
    </lineage>
</organism>
<gene>
    <name evidence="1" type="ORF">PLOB_00028734</name>
</gene>
<comment type="caution">
    <text evidence="1">The sequence shown here is derived from an EMBL/GenBank/DDBJ whole genome shotgun (WGS) entry which is preliminary data.</text>
</comment>
<dbReference type="EMBL" id="CALNXK010000036">
    <property type="protein sequence ID" value="CAH3121967.1"/>
    <property type="molecule type" value="Genomic_DNA"/>
</dbReference>
<name>A0ABN8NTS2_9CNID</name>
<protein>
    <submittedName>
        <fullName evidence="1">Uncharacterized protein</fullName>
    </submittedName>
</protein>
<dbReference type="Proteomes" id="UP001159405">
    <property type="component" value="Unassembled WGS sequence"/>
</dbReference>
<feature type="non-terminal residue" evidence="1">
    <location>
        <position position="124"/>
    </location>
</feature>
<accession>A0ABN8NTS2</accession>
<keyword evidence="2" id="KW-1185">Reference proteome</keyword>